<dbReference type="Proteomes" id="UP000799441">
    <property type="component" value="Unassembled WGS sequence"/>
</dbReference>
<keyword evidence="2" id="KW-0812">Transmembrane</keyword>
<organism evidence="3 4">
    <name type="scientific">Polychaeton citri CBS 116435</name>
    <dbReference type="NCBI Taxonomy" id="1314669"/>
    <lineage>
        <taxon>Eukaryota</taxon>
        <taxon>Fungi</taxon>
        <taxon>Dikarya</taxon>
        <taxon>Ascomycota</taxon>
        <taxon>Pezizomycotina</taxon>
        <taxon>Dothideomycetes</taxon>
        <taxon>Dothideomycetidae</taxon>
        <taxon>Capnodiales</taxon>
        <taxon>Capnodiaceae</taxon>
        <taxon>Polychaeton</taxon>
    </lineage>
</organism>
<dbReference type="EMBL" id="MU003795">
    <property type="protein sequence ID" value="KAF2720899.1"/>
    <property type="molecule type" value="Genomic_DNA"/>
</dbReference>
<feature type="transmembrane region" description="Helical" evidence="2">
    <location>
        <begin position="84"/>
        <end position="105"/>
    </location>
</feature>
<keyword evidence="4" id="KW-1185">Reference proteome</keyword>
<feature type="transmembrane region" description="Helical" evidence="2">
    <location>
        <begin position="715"/>
        <end position="738"/>
    </location>
</feature>
<gene>
    <name evidence="3" type="ORF">K431DRAFT_339108</name>
</gene>
<accession>A0A9P4UNP3</accession>
<feature type="region of interest" description="Disordered" evidence="1">
    <location>
        <begin position="15"/>
        <end position="50"/>
    </location>
</feature>
<proteinExistence type="predicted"/>
<evidence type="ECO:0000256" key="1">
    <source>
        <dbReference type="SAM" id="MobiDB-lite"/>
    </source>
</evidence>
<sequence length="802" mass="88186">MDYINYPQRTAYHGVATHDDTSNDVNSYSPPAAPRYSDSNSAPQYGQDDPSKTAYYGVSSVDATPPGGRIPYDRKDSRAWWKTVFVQLFAVAWLIPIIALLYLNIHGYIIGASAWCPDGNCRPNIFGVDKKRGGYVSKTVKFDKDSHNLLGGLQFVAKALEVWFAMIATALVYLITMHLAGHPDGLPIGYIFRPNEFTEVVGLLDPLLWTSLVTAKGKPPLKRKVHAFIGFTIFLCVLCNLMGPAVAVLVLPTLQWVTAPKVSPLVFGSWGASLPPAADNAAFNNAYYYSGGACTEDGWSQGVYSCAEYPYGSALDALMAGFAGTQASSIVTSQAGSVVFTFNETFQISDDNYLENVLFWTPARQVLSTIASDYENILNISLGVPKNEMLYPDLYNTYTDYNKSLELVIQRDSPILGATPNMHISYNGVLDWIVPISDDKALKCYSWYDTSSIPASRLMTTGGNYTKCVTYGGGWGSLNSEQTFTIAGFDDAPGVDVTIFSSNKAAFLPNGTVPEGISPDCIYGGRTAEENQSCDWDALFVLQDPHIALRTGNVTTMQYFMNSTNYGSVTLTTDFTAIMNFSTYSFDPYPDSNPISLVETPDLPRAGIPVCVDPNWLLVGFGVDRGGVMYVNRTAPAQITNMMTTILTTQSADVNDASYGALLDYVTLLPIIEAMSIVDYTVYDPSELAASEQHRVMHRWAKMYVWAYGTYSRTAYLGIIVAGLGCVVVLVQLFMGVISRREYRSSTQLLVAALEHAPQNEFHETGADEKEIARVRFHIRERGAIDEGIQRVGTFEFEKKTH</sequence>
<dbReference type="OrthoDB" id="5342924at2759"/>
<reference evidence="3" key="1">
    <citation type="journal article" date="2020" name="Stud. Mycol.">
        <title>101 Dothideomycetes genomes: a test case for predicting lifestyles and emergence of pathogens.</title>
        <authorList>
            <person name="Haridas S."/>
            <person name="Albert R."/>
            <person name="Binder M."/>
            <person name="Bloem J."/>
            <person name="Labutti K."/>
            <person name="Salamov A."/>
            <person name="Andreopoulos B."/>
            <person name="Baker S."/>
            <person name="Barry K."/>
            <person name="Bills G."/>
            <person name="Bluhm B."/>
            <person name="Cannon C."/>
            <person name="Castanera R."/>
            <person name="Culley D."/>
            <person name="Daum C."/>
            <person name="Ezra D."/>
            <person name="Gonzalez J."/>
            <person name="Henrissat B."/>
            <person name="Kuo A."/>
            <person name="Liang C."/>
            <person name="Lipzen A."/>
            <person name="Lutzoni F."/>
            <person name="Magnuson J."/>
            <person name="Mondo S."/>
            <person name="Nolan M."/>
            <person name="Ohm R."/>
            <person name="Pangilinan J."/>
            <person name="Park H.-J."/>
            <person name="Ramirez L."/>
            <person name="Alfaro M."/>
            <person name="Sun H."/>
            <person name="Tritt A."/>
            <person name="Yoshinaga Y."/>
            <person name="Zwiers L.-H."/>
            <person name="Turgeon B."/>
            <person name="Goodwin S."/>
            <person name="Spatafora J."/>
            <person name="Crous P."/>
            <person name="Grigoriev I."/>
        </authorList>
    </citation>
    <scope>NUCLEOTIDE SEQUENCE</scope>
    <source>
        <strain evidence="3">CBS 116435</strain>
    </source>
</reference>
<protein>
    <submittedName>
        <fullName evidence="3">Uncharacterized protein</fullName>
    </submittedName>
</protein>
<dbReference type="AlphaFoldDB" id="A0A9P4UNP3"/>
<keyword evidence="2" id="KW-0472">Membrane</keyword>
<keyword evidence="2" id="KW-1133">Transmembrane helix</keyword>
<name>A0A9P4UNP3_9PEZI</name>
<feature type="transmembrane region" description="Helical" evidence="2">
    <location>
        <begin position="225"/>
        <end position="251"/>
    </location>
</feature>
<feature type="transmembrane region" description="Helical" evidence="2">
    <location>
        <begin position="162"/>
        <end position="180"/>
    </location>
</feature>
<evidence type="ECO:0000256" key="2">
    <source>
        <dbReference type="SAM" id="Phobius"/>
    </source>
</evidence>
<evidence type="ECO:0000313" key="4">
    <source>
        <dbReference type="Proteomes" id="UP000799441"/>
    </source>
</evidence>
<comment type="caution">
    <text evidence="3">The sequence shown here is derived from an EMBL/GenBank/DDBJ whole genome shotgun (WGS) entry which is preliminary data.</text>
</comment>
<evidence type="ECO:0000313" key="3">
    <source>
        <dbReference type="EMBL" id="KAF2720899.1"/>
    </source>
</evidence>